<name>A0A3D9HGM1_9PROT</name>
<dbReference type="GO" id="GO:0016788">
    <property type="term" value="F:hydrolase activity, acting on ester bonds"/>
    <property type="evidence" value="ECO:0007669"/>
    <property type="project" value="UniProtKB-ARBA"/>
</dbReference>
<sequence length="373" mass="42359">MNMKSAAQSLALLIGSLAFMAILLELVLRMMPVNEGLSFAPVNQQSPVFHANGYQTISYSLGWDMFNAREIHINQAGFRNDQEYSNDTSTPTIGIIGDSYVEAVQVDYQDTFYGRLSEEFSDRLNVYSFGFSGAPLSQYLIWAKHAREEYGVDYLNFVIIANDFGESLAKYKKGPEFHHFSPCETEAPCLRRVDYAPGQVNFLARHSALVRYLINNMRIFSVPALARQKWSEWTQDQEQVDYVANVSATVSQERVTDSYRAIDAFLDALPEMTQLPPNRISMIMDGRDCSDDGAVFNASYFNLMRIYMAQEAQKRGYTVLDLRPAFRKDYDLHGSTFEALRDGHWNERGHQLVARTLSDFLKSQPLSQAGDAQ</sequence>
<protein>
    <recommendedName>
        <fullName evidence="3">GDSL-like lipase/acylhydrolase family protein</fullName>
    </recommendedName>
</protein>
<dbReference type="AlphaFoldDB" id="A0A3D9HGM1"/>
<dbReference type="RefSeq" id="WP_115937595.1">
    <property type="nucleotide sequence ID" value="NZ_QRDW01000007.1"/>
</dbReference>
<dbReference type="InterPro" id="IPR036514">
    <property type="entry name" value="SGNH_hydro_sf"/>
</dbReference>
<organism evidence="1 2">
    <name type="scientific">Aestuariispira insulae</name>
    <dbReference type="NCBI Taxonomy" id="1461337"/>
    <lineage>
        <taxon>Bacteria</taxon>
        <taxon>Pseudomonadati</taxon>
        <taxon>Pseudomonadota</taxon>
        <taxon>Alphaproteobacteria</taxon>
        <taxon>Rhodospirillales</taxon>
        <taxon>Kiloniellaceae</taxon>
        <taxon>Aestuariispira</taxon>
    </lineage>
</organism>
<dbReference type="EMBL" id="QRDW01000007">
    <property type="protein sequence ID" value="RED48652.1"/>
    <property type="molecule type" value="Genomic_DNA"/>
</dbReference>
<evidence type="ECO:0000313" key="1">
    <source>
        <dbReference type="EMBL" id="RED48652.1"/>
    </source>
</evidence>
<accession>A0A3D9HGM1</accession>
<evidence type="ECO:0008006" key="3">
    <source>
        <dbReference type="Google" id="ProtNLM"/>
    </source>
</evidence>
<evidence type="ECO:0000313" key="2">
    <source>
        <dbReference type="Proteomes" id="UP000256845"/>
    </source>
</evidence>
<dbReference type="Proteomes" id="UP000256845">
    <property type="component" value="Unassembled WGS sequence"/>
</dbReference>
<gene>
    <name evidence="1" type="ORF">DFP90_107157</name>
</gene>
<reference evidence="1 2" key="1">
    <citation type="submission" date="2018-07" db="EMBL/GenBank/DDBJ databases">
        <title>Genomic Encyclopedia of Type Strains, Phase III (KMG-III): the genomes of soil and plant-associated and newly described type strains.</title>
        <authorList>
            <person name="Whitman W."/>
        </authorList>
    </citation>
    <scope>NUCLEOTIDE SEQUENCE [LARGE SCALE GENOMIC DNA]</scope>
    <source>
        <strain evidence="1 2">CECT 8488</strain>
    </source>
</reference>
<dbReference type="OrthoDB" id="5452248at2"/>
<dbReference type="Gene3D" id="3.40.50.1110">
    <property type="entry name" value="SGNH hydrolase"/>
    <property type="match status" value="1"/>
</dbReference>
<proteinExistence type="predicted"/>
<keyword evidence="2" id="KW-1185">Reference proteome</keyword>
<comment type="caution">
    <text evidence="1">The sequence shown here is derived from an EMBL/GenBank/DDBJ whole genome shotgun (WGS) entry which is preliminary data.</text>
</comment>
<dbReference type="SUPFAM" id="SSF52266">
    <property type="entry name" value="SGNH hydrolase"/>
    <property type="match status" value="1"/>
</dbReference>